<protein>
    <submittedName>
        <fullName evidence="2">Uncharacterized protein</fullName>
    </submittedName>
</protein>
<gene>
    <name evidence="2" type="ORF">LCGC14_1528000</name>
</gene>
<comment type="caution">
    <text evidence="2">The sequence shown here is derived from an EMBL/GenBank/DDBJ whole genome shotgun (WGS) entry which is preliminary data.</text>
</comment>
<feature type="non-terminal residue" evidence="2">
    <location>
        <position position="62"/>
    </location>
</feature>
<sequence length="62" mass="6643">MKEGDEDATTSVTPSMSDPTLGDVLAAVSAVAERVYRIEIALTTVADDQALIRERLFETTDG</sequence>
<accession>A0A0F9LXN4</accession>
<evidence type="ECO:0000256" key="1">
    <source>
        <dbReference type="SAM" id="MobiDB-lite"/>
    </source>
</evidence>
<proteinExistence type="predicted"/>
<reference evidence="2" key="1">
    <citation type="journal article" date="2015" name="Nature">
        <title>Complex archaea that bridge the gap between prokaryotes and eukaryotes.</title>
        <authorList>
            <person name="Spang A."/>
            <person name="Saw J.H."/>
            <person name="Jorgensen S.L."/>
            <person name="Zaremba-Niedzwiedzka K."/>
            <person name="Martijn J."/>
            <person name="Lind A.E."/>
            <person name="van Eijk R."/>
            <person name="Schleper C."/>
            <person name="Guy L."/>
            <person name="Ettema T.J."/>
        </authorList>
    </citation>
    <scope>NUCLEOTIDE SEQUENCE</scope>
</reference>
<organism evidence="2">
    <name type="scientific">marine sediment metagenome</name>
    <dbReference type="NCBI Taxonomy" id="412755"/>
    <lineage>
        <taxon>unclassified sequences</taxon>
        <taxon>metagenomes</taxon>
        <taxon>ecological metagenomes</taxon>
    </lineage>
</organism>
<name>A0A0F9LXN4_9ZZZZ</name>
<feature type="compositionally biased region" description="Polar residues" evidence="1">
    <location>
        <begin position="9"/>
        <end position="18"/>
    </location>
</feature>
<dbReference type="AlphaFoldDB" id="A0A0F9LXN4"/>
<feature type="region of interest" description="Disordered" evidence="1">
    <location>
        <begin position="1"/>
        <end position="20"/>
    </location>
</feature>
<evidence type="ECO:0000313" key="2">
    <source>
        <dbReference type="EMBL" id="KKM61802.1"/>
    </source>
</evidence>
<dbReference type="EMBL" id="LAZR01011416">
    <property type="protein sequence ID" value="KKM61802.1"/>
    <property type="molecule type" value="Genomic_DNA"/>
</dbReference>